<reference evidence="2" key="1">
    <citation type="journal article" date="2019" name="Int. J. Syst. Evol. Microbiol.">
        <title>The Global Catalogue of Microorganisms (GCM) 10K type strain sequencing project: providing services to taxonomists for standard genome sequencing and annotation.</title>
        <authorList>
            <consortium name="The Broad Institute Genomics Platform"/>
            <consortium name="The Broad Institute Genome Sequencing Center for Infectious Disease"/>
            <person name="Wu L."/>
            <person name="Ma J."/>
        </authorList>
    </citation>
    <scope>NUCLEOTIDE SEQUENCE [LARGE SCALE GENOMIC DNA]</scope>
    <source>
        <strain evidence="2">KCTC 42280</strain>
    </source>
</reference>
<name>A0ABQ3GWL7_9GAMM</name>
<dbReference type="EMBL" id="BMZR01000009">
    <property type="protein sequence ID" value="GHD37925.1"/>
    <property type="molecule type" value="Genomic_DNA"/>
</dbReference>
<organism evidence="1 2">
    <name type="scientific">Psychrobacter glaciei</name>
    <dbReference type="NCBI Taxonomy" id="619771"/>
    <lineage>
        <taxon>Bacteria</taxon>
        <taxon>Pseudomonadati</taxon>
        <taxon>Pseudomonadota</taxon>
        <taxon>Gammaproteobacteria</taxon>
        <taxon>Moraxellales</taxon>
        <taxon>Moraxellaceae</taxon>
        <taxon>Psychrobacter</taxon>
    </lineage>
</organism>
<dbReference type="Proteomes" id="UP000610203">
    <property type="component" value="Unassembled WGS sequence"/>
</dbReference>
<accession>A0ABQ3GWL7</accession>
<comment type="caution">
    <text evidence="1">The sequence shown here is derived from an EMBL/GenBank/DDBJ whole genome shotgun (WGS) entry which is preliminary data.</text>
</comment>
<protein>
    <submittedName>
        <fullName evidence="1">Uncharacterized protein</fullName>
    </submittedName>
</protein>
<proteinExistence type="predicted"/>
<gene>
    <name evidence="1" type="ORF">GCM10016272_26620</name>
</gene>
<evidence type="ECO:0000313" key="2">
    <source>
        <dbReference type="Proteomes" id="UP000610203"/>
    </source>
</evidence>
<keyword evidence="2" id="KW-1185">Reference proteome</keyword>
<sequence>MGDSTVFATSLTYSNYSAIKKVLRPHQLPLNLNISSLIKLLPLIKPSLRHICISQNIKS</sequence>
<evidence type="ECO:0000313" key="1">
    <source>
        <dbReference type="EMBL" id="GHD37925.1"/>
    </source>
</evidence>